<evidence type="ECO:0000256" key="1">
    <source>
        <dbReference type="SAM" id="Phobius"/>
    </source>
</evidence>
<protein>
    <recommendedName>
        <fullName evidence="4">DUF4181 domain-containing protein</fullName>
    </recommendedName>
</protein>
<feature type="transmembrane region" description="Helical" evidence="1">
    <location>
        <begin position="16"/>
        <end position="34"/>
    </location>
</feature>
<accession>A0A845EY59</accession>
<evidence type="ECO:0000313" key="3">
    <source>
        <dbReference type="Proteomes" id="UP000447833"/>
    </source>
</evidence>
<dbReference type="Proteomes" id="UP000447833">
    <property type="component" value="Unassembled WGS sequence"/>
</dbReference>
<name>A0A845EY59_9BACL</name>
<keyword evidence="1" id="KW-1133">Transmembrane helix</keyword>
<proteinExistence type="predicted"/>
<evidence type="ECO:0008006" key="4">
    <source>
        <dbReference type="Google" id="ProtNLM"/>
    </source>
</evidence>
<dbReference type="RefSeq" id="WP_160919047.1">
    <property type="nucleotide sequence ID" value="NZ_WMEY01000002.1"/>
</dbReference>
<feature type="transmembrane region" description="Helical" evidence="1">
    <location>
        <begin position="74"/>
        <end position="92"/>
    </location>
</feature>
<keyword evidence="1" id="KW-0472">Membrane</keyword>
<gene>
    <name evidence="2" type="ORF">GLW07_08820</name>
</gene>
<dbReference type="AlphaFoldDB" id="A0A845EY59"/>
<keyword evidence="1" id="KW-0812">Transmembrane</keyword>
<evidence type="ECO:0000313" key="2">
    <source>
        <dbReference type="EMBL" id="MYL63454.1"/>
    </source>
</evidence>
<reference evidence="2 3" key="1">
    <citation type="submission" date="2019-11" db="EMBL/GenBank/DDBJ databases">
        <title>Genome sequences of 17 halophilic strains isolated from different environments.</title>
        <authorList>
            <person name="Furrow R.E."/>
        </authorList>
    </citation>
    <scope>NUCLEOTIDE SEQUENCE [LARGE SCALE GENOMIC DNA]</scope>
    <source>
        <strain evidence="2 3">22506_14_FS</strain>
    </source>
</reference>
<sequence length="97" mass="11066">MNSNEATYKNSKKVPFILRNIVLVIIILIATIFLFDRNPSNDDVGWVAFIVFWTVKSGFDFIEDRKNGRKVSAIINLTLIAIGFGILLWQMISFLSL</sequence>
<feature type="transmembrane region" description="Helical" evidence="1">
    <location>
        <begin position="46"/>
        <end position="62"/>
    </location>
</feature>
<organism evidence="2 3">
    <name type="scientific">Guptibacillus hwajinpoensis</name>
    <dbReference type="NCBI Taxonomy" id="208199"/>
    <lineage>
        <taxon>Bacteria</taxon>
        <taxon>Bacillati</taxon>
        <taxon>Bacillota</taxon>
        <taxon>Bacilli</taxon>
        <taxon>Bacillales</taxon>
        <taxon>Guptibacillaceae</taxon>
        <taxon>Guptibacillus</taxon>
    </lineage>
</organism>
<comment type="caution">
    <text evidence="2">The sequence shown here is derived from an EMBL/GenBank/DDBJ whole genome shotgun (WGS) entry which is preliminary data.</text>
</comment>
<dbReference type="EMBL" id="WMEY01000002">
    <property type="protein sequence ID" value="MYL63454.1"/>
    <property type="molecule type" value="Genomic_DNA"/>
</dbReference>